<keyword evidence="8" id="KW-1185">Reference proteome</keyword>
<dbReference type="Pfam" id="PF25967">
    <property type="entry name" value="RND-MFP_C"/>
    <property type="match status" value="1"/>
</dbReference>
<proteinExistence type="predicted"/>
<evidence type="ECO:0000256" key="2">
    <source>
        <dbReference type="ARBA" id="ARBA00023054"/>
    </source>
</evidence>
<gene>
    <name evidence="7" type="ORF">CLOHYLEM_06314</name>
</gene>
<feature type="compositionally biased region" description="Gly residues" evidence="3">
    <location>
        <begin position="630"/>
        <end position="640"/>
    </location>
</feature>
<dbReference type="Proteomes" id="UP000004893">
    <property type="component" value="Unassembled WGS sequence"/>
</dbReference>
<keyword evidence="2" id="KW-0175">Coiled coil</keyword>
<dbReference type="Pfam" id="PF25990">
    <property type="entry name" value="Beta-barrel_YknX"/>
    <property type="match status" value="1"/>
</dbReference>
<dbReference type="EMBL" id="ABYI02000023">
    <property type="protein sequence ID" value="EEG73632.1"/>
    <property type="molecule type" value="Genomic_DNA"/>
</dbReference>
<dbReference type="InterPro" id="IPR058636">
    <property type="entry name" value="Beta-barrel_YknX"/>
</dbReference>
<dbReference type="AlphaFoldDB" id="C0C2K8"/>
<evidence type="ECO:0000313" key="7">
    <source>
        <dbReference type="EMBL" id="EEG73632.1"/>
    </source>
</evidence>
<feature type="domain" description="YknX-like beta-barrel" evidence="6">
    <location>
        <begin position="446"/>
        <end position="519"/>
    </location>
</feature>
<feature type="compositionally biased region" description="Low complexity" evidence="3">
    <location>
        <begin position="223"/>
        <end position="235"/>
    </location>
</feature>
<reference evidence="7" key="1">
    <citation type="submission" date="2009-02" db="EMBL/GenBank/DDBJ databases">
        <authorList>
            <person name="Fulton L."/>
            <person name="Clifton S."/>
            <person name="Fulton B."/>
            <person name="Xu J."/>
            <person name="Minx P."/>
            <person name="Pepin K.H."/>
            <person name="Johnson M."/>
            <person name="Bhonagiri V."/>
            <person name="Nash W.E."/>
            <person name="Mardis E.R."/>
            <person name="Wilson R.K."/>
        </authorList>
    </citation>
    <scope>NUCLEOTIDE SEQUENCE [LARGE SCALE GENOMIC DNA]</scope>
    <source>
        <strain evidence="7">DSM 15053</strain>
    </source>
</reference>
<feature type="domain" description="Multidrug resistance protein MdtA-like C-terminal permuted SH3" evidence="5">
    <location>
        <begin position="526"/>
        <end position="582"/>
    </location>
</feature>
<dbReference type="eggNOG" id="COG0845">
    <property type="taxonomic scope" value="Bacteria"/>
</dbReference>
<dbReference type="InterPro" id="IPR050465">
    <property type="entry name" value="UPF0194_transport"/>
</dbReference>
<dbReference type="HOGENOM" id="CLU_391153_0_0_9"/>
<organism evidence="7 8">
    <name type="scientific">[Clostridium] hylemonae DSM 15053</name>
    <dbReference type="NCBI Taxonomy" id="553973"/>
    <lineage>
        <taxon>Bacteria</taxon>
        <taxon>Bacillati</taxon>
        <taxon>Bacillota</taxon>
        <taxon>Clostridia</taxon>
        <taxon>Lachnospirales</taxon>
        <taxon>Lachnospiraceae</taxon>
    </lineage>
</organism>
<feature type="compositionally biased region" description="Low complexity" evidence="3">
    <location>
        <begin position="413"/>
        <end position="427"/>
    </location>
</feature>
<sequence length="640" mass="64900">MENQAKKCSLHVHVKELGRKFNRAGKKKSFWITAVIITVLIIAMVVGLIVRAKGKSSQAAEMTVQSATAEKGSISTTVAGTGTLGNGTTTDVVVPTGIKVKEVLVESGDTVEEGQTLATLDEASIAGELLEVKESKASVQEQIDSLSSDGEDFSTTEYLEAKVLYGQMEELEAAQSALNTLLETKAVTASCAGTVDSVNVSADTEITQSSASEAGGNSGGSENGNVSSASAGTSAMSGTGSNSEIILLSAADGISAVQNISDCSLTVEAPETGQKPQSDIKETAEYAGTITWNCATSVYQPDTVYTATIKLTAKSGYEFSANIIPEVKGADVTSEVRKSDSGDSILQIKARFAKTAAAQGTDDTKKDSQNNASSSAGSAGGAESKSSGTAAGASSGNAVGSESAGAGNGTSGDGSTSGSDAGTSGSSEYSAYETAAFTIASGDNVTVSINVDELDILSVEEGQPASVVLDALDGQEFEGTITKVALTASSGSSSAKYPVEITVDKTEDMMLGMSASATIHIEESENAVLIPVSALQEKGNSTFVYTGKDEDGNLTDAAEVETGLSNGSQVEIVSGLSEGDTVYYLKAGSTGTAESGGMMNGQDGMMQDGGNMPGGGQMQDGEKPDMGSMPQGGPGNRSEQ</sequence>
<comment type="subcellular location">
    <subcellularLocation>
        <location evidence="1">Cell envelope</location>
    </subcellularLocation>
</comment>
<dbReference type="PANTHER" id="PTHR32347">
    <property type="entry name" value="EFFLUX SYSTEM COMPONENT YKNX-RELATED"/>
    <property type="match status" value="1"/>
</dbReference>
<dbReference type="Gene3D" id="2.40.50.100">
    <property type="match status" value="1"/>
</dbReference>
<dbReference type="Gene3D" id="2.40.30.170">
    <property type="match status" value="1"/>
</dbReference>
<feature type="compositionally biased region" description="Low complexity" evidence="3">
    <location>
        <begin position="370"/>
        <end position="405"/>
    </location>
</feature>
<keyword evidence="4" id="KW-1133">Transmembrane helix</keyword>
<dbReference type="GO" id="GO:0030313">
    <property type="term" value="C:cell envelope"/>
    <property type="evidence" value="ECO:0007669"/>
    <property type="project" value="UniProtKB-SubCell"/>
</dbReference>
<dbReference type="InterPro" id="IPR058627">
    <property type="entry name" value="MdtA-like_C"/>
</dbReference>
<evidence type="ECO:0000256" key="1">
    <source>
        <dbReference type="ARBA" id="ARBA00004196"/>
    </source>
</evidence>
<evidence type="ECO:0000259" key="6">
    <source>
        <dbReference type="Pfam" id="PF25990"/>
    </source>
</evidence>
<dbReference type="Gene3D" id="2.40.420.20">
    <property type="match status" value="1"/>
</dbReference>
<feature type="transmembrane region" description="Helical" evidence="4">
    <location>
        <begin position="29"/>
        <end position="50"/>
    </location>
</feature>
<feature type="region of interest" description="Disordered" evidence="3">
    <location>
        <begin position="589"/>
        <end position="640"/>
    </location>
</feature>
<keyword evidence="4" id="KW-0472">Membrane</keyword>
<accession>C0C2K8</accession>
<dbReference type="STRING" id="553973.CLOHYLEM_06314"/>
<reference evidence="7" key="2">
    <citation type="submission" date="2013-06" db="EMBL/GenBank/DDBJ databases">
        <title>Draft genome sequence of Clostridium hylemonae (DSM 15053).</title>
        <authorList>
            <person name="Sudarsanam P."/>
            <person name="Ley R."/>
            <person name="Guruge J."/>
            <person name="Turnbaugh P.J."/>
            <person name="Mahowald M."/>
            <person name="Liep D."/>
            <person name="Gordon J."/>
        </authorList>
    </citation>
    <scope>NUCLEOTIDE SEQUENCE</scope>
    <source>
        <strain evidence="7">DSM 15053</strain>
    </source>
</reference>
<feature type="region of interest" description="Disordered" evidence="3">
    <location>
        <begin position="208"/>
        <end position="235"/>
    </location>
</feature>
<evidence type="ECO:0000259" key="5">
    <source>
        <dbReference type="Pfam" id="PF25967"/>
    </source>
</evidence>
<evidence type="ECO:0000256" key="3">
    <source>
        <dbReference type="SAM" id="MobiDB-lite"/>
    </source>
</evidence>
<name>C0C2K8_9FIRM</name>
<comment type="caution">
    <text evidence="7">The sequence shown here is derived from an EMBL/GenBank/DDBJ whole genome shotgun (WGS) entry which is preliminary data.</text>
</comment>
<feature type="compositionally biased region" description="Low complexity" evidence="3">
    <location>
        <begin position="596"/>
        <end position="610"/>
    </location>
</feature>
<keyword evidence="4" id="KW-0812">Transmembrane</keyword>
<evidence type="ECO:0000313" key="8">
    <source>
        <dbReference type="Proteomes" id="UP000004893"/>
    </source>
</evidence>
<dbReference type="RefSeq" id="WP_006443669.1">
    <property type="nucleotide sequence ID" value="NZ_CP036524.1"/>
</dbReference>
<dbReference type="OrthoDB" id="1725043at2"/>
<protein>
    <submittedName>
        <fullName evidence="7">Efflux transporter, RND family, MFP subunit</fullName>
    </submittedName>
</protein>
<feature type="region of interest" description="Disordered" evidence="3">
    <location>
        <begin position="356"/>
        <end position="427"/>
    </location>
</feature>
<evidence type="ECO:0000256" key="4">
    <source>
        <dbReference type="SAM" id="Phobius"/>
    </source>
</evidence>